<reference evidence="1" key="1">
    <citation type="submission" date="2022-04" db="EMBL/GenBank/DDBJ databases">
        <title>Genome of the entomopathogenic fungus Entomophthora muscae.</title>
        <authorList>
            <person name="Elya C."/>
            <person name="Lovett B.R."/>
            <person name="Lee E."/>
            <person name="Macias A.M."/>
            <person name="Hajek A.E."/>
            <person name="De Bivort B.L."/>
            <person name="Kasson M.T."/>
            <person name="De Fine Licht H.H."/>
            <person name="Stajich J.E."/>
        </authorList>
    </citation>
    <scope>NUCLEOTIDE SEQUENCE</scope>
    <source>
        <strain evidence="1">Berkeley</strain>
    </source>
</reference>
<comment type="caution">
    <text evidence="1">The sequence shown here is derived from an EMBL/GenBank/DDBJ whole genome shotgun (WGS) entry which is preliminary data.</text>
</comment>
<name>A0ACC2S160_9FUNG</name>
<keyword evidence="2" id="KW-1185">Reference proteome</keyword>
<dbReference type="Proteomes" id="UP001165960">
    <property type="component" value="Unassembled WGS sequence"/>
</dbReference>
<gene>
    <name evidence="1" type="ORF">DSO57_1037311</name>
</gene>
<accession>A0ACC2S160</accession>
<sequence>MQLGKATNTEVSSPVQLRNLQADQDKKVSINFLESRQGALLSQKLYKCTSPKEVEYIVIDSDPEDDLAKSSSSSPSITVMSLSEKKESVSDRDYDSFCEDLLDSPCDWNQVRSDSITPVMGNLDVMNHVNALGVLCSSQKEDFLISSSSPSVLRSNGPNFPGNPTSPTTSSVQIFEPPSSDFEDLGLSGDESEYYGLSNELLSRFKHLSEASSNPSRKRLPKTGFPVGYKLGHHQGRRAIIALRSSNIAPNKKKRLEISTTRKPLKKAKTTFLKTFEVDSLSKFTAKEQPLEFSAVAASSENVENEYEVEMIIAKRKKFKLREYLVKWRNYGHEANTWQTLPSLAGCKELVEAFNTSLRFNADYTPQPGSFLLGFEFAKCKQTITWLPENIRQFMEILSKDKGPIITVVNEIDEEGPPENFECISELVYAKDVPQPSRSRVKNPCKCITACSDNKSCSCILRNGGIAPYSSAGLIQVLEGMPVYECTSYCGCPPTCKSKVIQQGRRVKIQVFKTKMKGWGVRAMQSIPKGTFVTEYLGEVITDAEAERRGAECDREGLNYLFDLDGGQSESDYTIDGQYKGNVSHFFNHSCDANLVVHPVFVDDHSTSLHRLAFFANRNISYLDELCINYFGTTDIQPSDEPEDLSGKNYDVCQCGAYNCTGKFFK</sequence>
<dbReference type="EMBL" id="QTSX02006074">
    <property type="protein sequence ID" value="KAJ9056030.1"/>
    <property type="molecule type" value="Genomic_DNA"/>
</dbReference>
<evidence type="ECO:0000313" key="1">
    <source>
        <dbReference type="EMBL" id="KAJ9056030.1"/>
    </source>
</evidence>
<protein>
    <submittedName>
        <fullName evidence="1">Uncharacterized protein</fullName>
    </submittedName>
</protein>
<proteinExistence type="predicted"/>
<evidence type="ECO:0000313" key="2">
    <source>
        <dbReference type="Proteomes" id="UP001165960"/>
    </source>
</evidence>
<organism evidence="1 2">
    <name type="scientific">Entomophthora muscae</name>
    <dbReference type="NCBI Taxonomy" id="34485"/>
    <lineage>
        <taxon>Eukaryota</taxon>
        <taxon>Fungi</taxon>
        <taxon>Fungi incertae sedis</taxon>
        <taxon>Zoopagomycota</taxon>
        <taxon>Entomophthoromycotina</taxon>
        <taxon>Entomophthoromycetes</taxon>
        <taxon>Entomophthorales</taxon>
        <taxon>Entomophthoraceae</taxon>
        <taxon>Entomophthora</taxon>
    </lineage>
</organism>